<name>A0A6J7DIM1_9ZZZZ</name>
<dbReference type="Pfam" id="PF25583">
    <property type="entry name" value="WCX"/>
    <property type="match status" value="1"/>
</dbReference>
<dbReference type="InterPro" id="IPR051534">
    <property type="entry name" value="CBASS_pafABC_assoc_protein"/>
</dbReference>
<dbReference type="Pfam" id="PF13280">
    <property type="entry name" value="WYL"/>
    <property type="match status" value="1"/>
</dbReference>
<evidence type="ECO:0000313" key="3">
    <source>
        <dbReference type="EMBL" id="CAB4870376.1"/>
    </source>
</evidence>
<dbReference type="PANTHER" id="PTHR34580:SF1">
    <property type="entry name" value="PROTEIN PAFC"/>
    <property type="match status" value="1"/>
</dbReference>
<feature type="domain" description="WCX" evidence="2">
    <location>
        <begin position="233"/>
        <end position="309"/>
    </location>
</feature>
<dbReference type="PROSITE" id="PS52050">
    <property type="entry name" value="WYL"/>
    <property type="match status" value="1"/>
</dbReference>
<organism evidence="3">
    <name type="scientific">freshwater metagenome</name>
    <dbReference type="NCBI Taxonomy" id="449393"/>
    <lineage>
        <taxon>unclassified sequences</taxon>
        <taxon>metagenomes</taxon>
        <taxon>ecological metagenomes</taxon>
    </lineage>
</organism>
<accession>A0A6J7DIM1</accession>
<gene>
    <name evidence="3" type="ORF">UFOPK3376_00790</name>
</gene>
<sequence length="312" mass="34727">MAEPLERLTNLLALLLETKMPLTLEQIANELHGQYPLNETARRGSFERDKSVLRDLGVPIEQQVLAGDQAGRTAYRIDRRRYELADLDLSADERQALQLAVAAARSDDAWGQEGLWKLGVGSERPALTVAAMVPSFEALPPLREAASSRSPAVFVYREVERTLDPYGLLLRDGYWYVIGHDHARREVRTYRVDRIHGEVRVGAPASFERPADFDIRLVFPADPKLLGEPEREVTRAIVRIAGSRAALVAAEVGDQAVVRRFDDGTIDVEVPCVNRDAFRSWVLGLTDNAVVLGPEDLRSDVIQWLTAIAGAR</sequence>
<dbReference type="InterPro" id="IPR026881">
    <property type="entry name" value="WYL_dom"/>
</dbReference>
<proteinExistence type="predicted"/>
<dbReference type="InterPro" id="IPR057727">
    <property type="entry name" value="WCX_dom"/>
</dbReference>
<evidence type="ECO:0000259" key="2">
    <source>
        <dbReference type="Pfam" id="PF25583"/>
    </source>
</evidence>
<dbReference type="PANTHER" id="PTHR34580">
    <property type="match status" value="1"/>
</dbReference>
<reference evidence="3" key="1">
    <citation type="submission" date="2020-05" db="EMBL/GenBank/DDBJ databases">
        <authorList>
            <person name="Chiriac C."/>
            <person name="Salcher M."/>
            <person name="Ghai R."/>
            <person name="Kavagutti S V."/>
        </authorList>
    </citation>
    <scope>NUCLEOTIDE SEQUENCE</scope>
</reference>
<evidence type="ECO:0000259" key="1">
    <source>
        <dbReference type="Pfam" id="PF13280"/>
    </source>
</evidence>
<feature type="domain" description="WYL" evidence="1">
    <location>
        <begin position="138"/>
        <end position="196"/>
    </location>
</feature>
<protein>
    <submittedName>
        <fullName evidence="3">Unannotated protein</fullName>
    </submittedName>
</protein>
<dbReference type="EMBL" id="CAFBLP010000014">
    <property type="protein sequence ID" value="CAB4870376.1"/>
    <property type="molecule type" value="Genomic_DNA"/>
</dbReference>
<dbReference type="AlphaFoldDB" id="A0A6J7DIM1"/>